<feature type="compositionally biased region" description="Low complexity" evidence="3">
    <location>
        <begin position="139"/>
        <end position="165"/>
    </location>
</feature>
<protein>
    <submittedName>
        <fullName evidence="5">Chaperonin 10-like protein</fullName>
    </submittedName>
</protein>
<evidence type="ECO:0000256" key="1">
    <source>
        <dbReference type="ARBA" id="ARBA00008072"/>
    </source>
</evidence>
<keyword evidence="6" id="KW-1185">Reference proteome</keyword>
<evidence type="ECO:0000313" key="6">
    <source>
        <dbReference type="Proteomes" id="UP001321760"/>
    </source>
</evidence>
<dbReference type="InterPro" id="IPR013149">
    <property type="entry name" value="ADH-like_C"/>
</dbReference>
<sequence>MMKAIKMVGPGQAEIQEVPIPALRDDYILVKVKAVALNPTDWKHIDHLSTPGCTVGCDFAGIPWKKGDRVAGFTHGGNKVQPEDGCFAEYAVAKGDLWTKIPPTMPFTTAATLGVGITTVGQSLYQALRLPFPFPSSSSSSSTSSSSPSSPLTTTPTHPHPGTGPILIYGGSTATGTLAIQFARLSGCTPIITTCSPSNFSLVKSLGADEAFDYRDPDAADKIRAYTHDALARALDCISSVDSARITSQSISSKGGEVCFLLGGCETGREEVKGTAVLGYTVMGEGFSFFQGVRDGGREYPARREDFEFGRRFWGVAEGLLGEGKVVAHPVEVGRGGLEGVFGGLEAMRGGRVSGRKLVYVVGGEEGV</sequence>
<dbReference type="Proteomes" id="UP001321760">
    <property type="component" value="Unassembled WGS sequence"/>
</dbReference>
<organism evidence="5 6">
    <name type="scientific">Podospora aff. communis PSN243</name>
    <dbReference type="NCBI Taxonomy" id="3040156"/>
    <lineage>
        <taxon>Eukaryota</taxon>
        <taxon>Fungi</taxon>
        <taxon>Dikarya</taxon>
        <taxon>Ascomycota</taxon>
        <taxon>Pezizomycotina</taxon>
        <taxon>Sordariomycetes</taxon>
        <taxon>Sordariomycetidae</taxon>
        <taxon>Sordariales</taxon>
        <taxon>Podosporaceae</taxon>
        <taxon>Podospora</taxon>
    </lineage>
</organism>
<feature type="domain" description="Enoyl reductase (ER)" evidence="4">
    <location>
        <begin position="9"/>
        <end position="359"/>
    </location>
</feature>
<dbReference type="Gene3D" id="3.40.50.720">
    <property type="entry name" value="NAD(P)-binding Rossmann-like Domain"/>
    <property type="match status" value="1"/>
</dbReference>
<dbReference type="SUPFAM" id="SSF50129">
    <property type="entry name" value="GroES-like"/>
    <property type="match status" value="1"/>
</dbReference>
<comment type="similarity">
    <text evidence="1">Belongs to the zinc-containing alcohol dehydrogenase family.</text>
</comment>
<dbReference type="EMBL" id="MU865960">
    <property type="protein sequence ID" value="KAK4446055.1"/>
    <property type="molecule type" value="Genomic_DNA"/>
</dbReference>
<evidence type="ECO:0000256" key="3">
    <source>
        <dbReference type="SAM" id="MobiDB-lite"/>
    </source>
</evidence>
<accession>A0AAV9GDQ5</accession>
<evidence type="ECO:0000313" key="5">
    <source>
        <dbReference type="EMBL" id="KAK4446055.1"/>
    </source>
</evidence>
<dbReference type="InterPro" id="IPR047122">
    <property type="entry name" value="Trans-enoyl_RdTase-like"/>
</dbReference>
<dbReference type="Gene3D" id="3.90.180.10">
    <property type="entry name" value="Medium-chain alcohol dehydrogenases, catalytic domain"/>
    <property type="match status" value="1"/>
</dbReference>
<name>A0AAV9GDQ5_9PEZI</name>
<evidence type="ECO:0000256" key="2">
    <source>
        <dbReference type="ARBA" id="ARBA00023002"/>
    </source>
</evidence>
<proteinExistence type="inferred from homology"/>
<dbReference type="Pfam" id="PF00107">
    <property type="entry name" value="ADH_zinc_N"/>
    <property type="match status" value="1"/>
</dbReference>
<dbReference type="PANTHER" id="PTHR45348">
    <property type="entry name" value="HYPOTHETICAL OXIDOREDUCTASE (EUROFUNG)"/>
    <property type="match status" value="1"/>
</dbReference>
<comment type="caution">
    <text evidence="5">The sequence shown here is derived from an EMBL/GenBank/DDBJ whole genome shotgun (WGS) entry which is preliminary data.</text>
</comment>
<dbReference type="InterPro" id="IPR013154">
    <property type="entry name" value="ADH-like_N"/>
</dbReference>
<evidence type="ECO:0000259" key="4">
    <source>
        <dbReference type="SMART" id="SM00829"/>
    </source>
</evidence>
<dbReference type="InterPro" id="IPR020843">
    <property type="entry name" value="ER"/>
</dbReference>
<dbReference type="CDD" id="cd08249">
    <property type="entry name" value="enoyl_reductase_like"/>
    <property type="match status" value="1"/>
</dbReference>
<reference evidence="5" key="1">
    <citation type="journal article" date="2023" name="Mol. Phylogenet. Evol.">
        <title>Genome-scale phylogeny and comparative genomics of the fungal order Sordariales.</title>
        <authorList>
            <person name="Hensen N."/>
            <person name="Bonometti L."/>
            <person name="Westerberg I."/>
            <person name="Brannstrom I.O."/>
            <person name="Guillou S."/>
            <person name="Cros-Aarteil S."/>
            <person name="Calhoun S."/>
            <person name="Haridas S."/>
            <person name="Kuo A."/>
            <person name="Mondo S."/>
            <person name="Pangilinan J."/>
            <person name="Riley R."/>
            <person name="LaButti K."/>
            <person name="Andreopoulos B."/>
            <person name="Lipzen A."/>
            <person name="Chen C."/>
            <person name="Yan M."/>
            <person name="Daum C."/>
            <person name="Ng V."/>
            <person name="Clum A."/>
            <person name="Steindorff A."/>
            <person name="Ohm R.A."/>
            <person name="Martin F."/>
            <person name="Silar P."/>
            <person name="Natvig D.O."/>
            <person name="Lalanne C."/>
            <person name="Gautier V."/>
            <person name="Ament-Velasquez S.L."/>
            <person name="Kruys A."/>
            <person name="Hutchinson M.I."/>
            <person name="Powell A.J."/>
            <person name="Barry K."/>
            <person name="Miller A.N."/>
            <person name="Grigoriev I.V."/>
            <person name="Debuchy R."/>
            <person name="Gladieux P."/>
            <person name="Hiltunen Thoren M."/>
            <person name="Johannesson H."/>
        </authorList>
    </citation>
    <scope>NUCLEOTIDE SEQUENCE</scope>
    <source>
        <strain evidence="5">PSN243</strain>
    </source>
</reference>
<dbReference type="InterPro" id="IPR011032">
    <property type="entry name" value="GroES-like_sf"/>
</dbReference>
<dbReference type="PANTHER" id="PTHR45348:SF2">
    <property type="entry name" value="ZINC-TYPE ALCOHOL DEHYDROGENASE-LIKE PROTEIN C2E1P3.01"/>
    <property type="match status" value="1"/>
</dbReference>
<gene>
    <name evidence="5" type="ORF">QBC34DRAFT_487007</name>
</gene>
<reference evidence="5" key="2">
    <citation type="submission" date="2023-05" db="EMBL/GenBank/DDBJ databases">
        <authorList>
            <consortium name="Lawrence Berkeley National Laboratory"/>
            <person name="Steindorff A."/>
            <person name="Hensen N."/>
            <person name="Bonometti L."/>
            <person name="Westerberg I."/>
            <person name="Brannstrom I.O."/>
            <person name="Guillou S."/>
            <person name="Cros-Aarteil S."/>
            <person name="Calhoun S."/>
            <person name="Haridas S."/>
            <person name="Kuo A."/>
            <person name="Mondo S."/>
            <person name="Pangilinan J."/>
            <person name="Riley R."/>
            <person name="Labutti K."/>
            <person name="Andreopoulos B."/>
            <person name="Lipzen A."/>
            <person name="Chen C."/>
            <person name="Yanf M."/>
            <person name="Daum C."/>
            <person name="Ng V."/>
            <person name="Clum A."/>
            <person name="Ohm R."/>
            <person name="Martin F."/>
            <person name="Silar P."/>
            <person name="Natvig D."/>
            <person name="Lalanne C."/>
            <person name="Gautier V."/>
            <person name="Ament-Velasquez S.L."/>
            <person name="Kruys A."/>
            <person name="Hutchinson M.I."/>
            <person name="Powell A.J."/>
            <person name="Barry K."/>
            <person name="Miller A.N."/>
            <person name="Grigoriev I.V."/>
            <person name="Debuchy R."/>
            <person name="Gladieux P."/>
            <person name="Thoren M.H."/>
            <person name="Johannesson H."/>
        </authorList>
    </citation>
    <scope>NUCLEOTIDE SEQUENCE</scope>
    <source>
        <strain evidence="5">PSN243</strain>
    </source>
</reference>
<dbReference type="GO" id="GO:0016651">
    <property type="term" value="F:oxidoreductase activity, acting on NAD(P)H"/>
    <property type="evidence" value="ECO:0007669"/>
    <property type="project" value="InterPro"/>
</dbReference>
<dbReference type="InterPro" id="IPR036291">
    <property type="entry name" value="NAD(P)-bd_dom_sf"/>
</dbReference>
<dbReference type="AlphaFoldDB" id="A0AAV9GDQ5"/>
<feature type="region of interest" description="Disordered" evidence="3">
    <location>
        <begin position="139"/>
        <end position="166"/>
    </location>
</feature>
<dbReference type="SUPFAM" id="SSF51735">
    <property type="entry name" value="NAD(P)-binding Rossmann-fold domains"/>
    <property type="match status" value="1"/>
</dbReference>
<dbReference type="Pfam" id="PF08240">
    <property type="entry name" value="ADH_N"/>
    <property type="match status" value="1"/>
</dbReference>
<keyword evidence="2" id="KW-0560">Oxidoreductase</keyword>
<dbReference type="SMART" id="SM00829">
    <property type="entry name" value="PKS_ER"/>
    <property type="match status" value="1"/>
</dbReference>